<dbReference type="Gramene" id="PRQ25639">
    <property type="protein sequence ID" value="PRQ25639"/>
    <property type="gene ID" value="RchiOBHm_Chr6g0285811"/>
</dbReference>
<proteinExistence type="predicted"/>
<name>A0A2P6PUM7_ROSCH</name>
<gene>
    <name evidence="1" type="ORF">RchiOBHm_Chr6g0285811</name>
</gene>
<evidence type="ECO:0000313" key="1">
    <source>
        <dbReference type="EMBL" id="PRQ25639.1"/>
    </source>
</evidence>
<protein>
    <submittedName>
        <fullName evidence="1">Uncharacterized protein</fullName>
    </submittedName>
</protein>
<sequence length="62" mass="7313">MGRHDNWREDWARFMWNCIPWSVGWISSKFVSTDGSTGSKVSSFSTSLVGWYFHFGICFWQI</sequence>
<accession>A0A2P6PUM7</accession>
<dbReference type="AlphaFoldDB" id="A0A2P6PUM7"/>
<dbReference type="Proteomes" id="UP000238479">
    <property type="component" value="Chromosome 6"/>
</dbReference>
<comment type="caution">
    <text evidence="1">The sequence shown here is derived from an EMBL/GenBank/DDBJ whole genome shotgun (WGS) entry which is preliminary data.</text>
</comment>
<reference evidence="1 2" key="1">
    <citation type="journal article" date="2018" name="Nat. Genet.">
        <title>The Rosa genome provides new insights in the design of modern roses.</title>
        <authorList>
            <person name="Bendahmane M."/>
        </authorList>
    </citation>
    <scope>NUCLEOTIDE SEQUENCE [LARGE SCALE GENOMIC DNA]</scope>
    <source>
        <strain evidence="2">cv. Old Blush</strain>
    </source>
</reference>
<evidence type="ECO:0000313" key="2">
    <source>
        <dbReference type="Proteomes" id="UP000238479"/>
    </source>
</evidence>
<dbReference type="EMBL" id="PDCK01000044">
    <property type="protein sequence ID" value="PRQ25639.1"/>
    <property type="molecule type" value="Genomic_DNA"/>
</dbReference>
<organism evidence="1 2">
    <name type="scientific">Rosa chinensis</name>
    <name type="common">China rose</name>
    <dbReference type="NCBI Taxonomy" id="74649"/>
    <lineage>
        <taxon>Eukaryota</taxon>
        <taxon>Viridiplantae</taxon>
        <taxon>Streptophyta</taxon>
        <taxon>Embryophyta</taxon>
        <taxon>Tracheophyta</taxon>
        <taxon>Spermatophyta</taxon>
        <taxon>Magnoliopsida</taxon>
        <taxon>eudicotyledons</taxon>
        <taxon>Gunneridae</taxon>
        <taxon>Pentapetalae</taxon>
        <taxon>rosids</taxon>
        <taxon>fabids</taxon>
        <taxon>Rosales</taxon>
        <taxon>Rosaceae</taxon>
        <taxon>Rosoideae</taxon>
        <taxon>Rosoideae incertae sedis</taxon>
        <taxon>Rosa</taxon>
    </lineage>
</organism>
<keyword evidence="2" id="KW-1185">Reference proteome</keyword>